<comment type="subcellular location">
    <subcellularLocation>
        <location evidence="1">Golgi apparatus membrane</location>
        <topology evidence="1">Single-pass type II membrane protein</topology>
    </subcellularLocation>
</comment>
<evidence type="ECO:0000256" key="1">
    <source>
        <dbReference type="ARBA" id="ARBA00004323"/>
    </source>
</evidence>
<evidence type="ECO:0000256" key="3">
    <source>
        <dbReference type="ARBA" id="ARBA00022968"/>
    </source>
</evidence>
<evidence type="ECO:0000256" key="4">
    <source>
        <dbReference type="ARBA" id="ARBA00023034"/>
    </source>
</evidence>
<dbReference type="Proteomes" id="UP001497512">
    <property type="component" value="Chromosome 11"/>
</dbReference>
<evidence type="ECO:0000256" key="2">
    <source>
        <dbReference type="ARBA" id="ARBA00010271"/>
    </source>
</evidence>
<dbReference type="PANTHER" id="PTHR11062:SF117">
    <property type="entry name" value="XYLOGLUCAN-SPECIFIC GALACTURONOSYLTRANSFERASE 1"/>
    <property type="match status" value="1"/>
</dbReference>
<keyword evidence="6" id="KW-0472">Membrane</keyword>
<keyword evidence="9" id="KW-1185">Reference proteome</keyword>
<evidence type="ECO:0000259" key="7">
    <source>
        <dbReference type="Pfam" id="PF03016"/>
    </source>
</evidence>
<evidence type="ECO:0000313" key="8">
    <source>
        <dbReference type="EMBL" id="CAK9195694.1"/>
    </source>
</evidence>
<dbReference type="InterPro" id="IPR040911">
    <property type="entry name" value="Exostosin_GT47"/>
</dbReference>
<dbReference type="EMBL" id="OZ019903">
    <property type="protein sequence ID" value="CAK9195694.1"/>
    <property type="molecule type" value="Genomic_DNA"/>
</dbReference>
<keyword evidence="4" id="KW-0333">Golgi apparatus</keyword>
<keyword evidence="6" id="KW-1133">Transmembrane helix</keyword>
<feature type="region of interest" description="Disordered" evidence="5">
    <location>
        <begin position="205"/>
        <end position="234"/>
    </location>
</feature>
<feature type="compositionally biased region" description="Basic and acidic residues" evidence="5">
    <location>
        <begin position="213"/>
        <end position="229"/>
    </location>
</feature>
<feature type="transmembrane region" description="Helical" evidence="6">
    <location>
        <begin position="6"/>
        <end position="27"/>
    </location>
</feature>
<organism evidence="8 9">
    <name type="scientific">Sphagnum troendelagicum</name>
    <dbReference type="NCBI Taxonomy" id="128251"/>
    <lineage>
        <taxon>Eukaryota</taxon>
        <taxon>Viridiplantae</taxon>
        <taxon>Streptophyta</taxon>
        <taxon>Embryophyta</taxon>
        <taxon>Bryophyta</taxon>
        <taxon>Sphagnophytina</taxon>
        <taxon>Sphagnopsida</taxon>
        <taxon>Sphagnales</taxon>
        <taxon>Sphagnaceae</taxon>
        <taxon>Sphagnum</taxon>
    </lineage>
</organism>
<feature type="domain" description="Exostosin GT47" evidence="7">
    <location>
        <begin position="238"/>
        <end position="578"/>
    </location>
</feature>
<proteinExistence type="inferred from homology"/>
<feature type="transmembrane region" description="Helical" evidence="6">
    <location>
        <begin position="39"/>
        <end position="63"/>
    </location>
</feature>
<gene>
    <name evidence="8" type="ORF">CSSPTR1EN2_LOCUS3084</name>
</gene>
<dbReference type="PANTHER" id="PTHR11062">
    <property type="entry name" value="EXOSTOSIN HEPARAN SULFATE GLYCOSYLTRANSFERASE -RELATED"/>
    <property type="match status" value="1"/>
</dbReference>
<sequence>MAQGFFFFFLFLSTKMMSGTSIMYHFYAQVLLPYRRRAFLLLSLFLIMLGCWWRTSTLLLLPFSDSHQLLQDCGGNAATCVPLGATTAATREGDTDSLDSSSSTTLLLYKESLKVNNGQGQEVGINSDDEADGDTESPEREQVAGFLDPTDEPELMETVDKLRMALSMEIMESERRAHEGDATITGDPSALQNLYASKIMDEIRSMSLAPQGRNKENKDVDGRKTEPDGKQLSSESSCEGKYVYVYKLPSHFNEDLVKMCNSLVPWLDLCEYFENSGLGQPVEKTNDSVGTQVLVPKGQWFSTYEHALEIVYHTRVRQYRCVTSDPNLASLFYIPYYGGLDVIRWHWAPNATNEKRDALGWQLVEWLESQPPWKRSGGKDHVLVLGKISWEFRRQEKGNWGSRLLEFSQMQEVTKLLLERNPWHVNDVGVPPPTFFHPKSGADVQTWLSQVQTSGRTGFVSYAGKDSPTDTSNIRMVIARQCRKEPKLCKFLECEQDHCWQPAATMELFLNSHFCLQPPGDTSNRHAIFYSLMAGCIPVLFHPCTAYLQYPWHLPQNSTSYSVYIPENDMRKGTVNVLDVLKRISIHEREEMKQRIVDNIIPGLLYAKPGADLAPHKDAFDLTLENLLYRVSHLNELEQIAQN</sequence>
<dbReference type="InterPro" id="IPR004263">
    <property type="entry name" value="Exostosin"/>
</dbReference>
<comment type="similarity">
    <text evidence="2">Belongs to the glycosyltransferase 47 family.</text>
</comment>
<accession>A0ABP0TFW9</accession>
<feature type="compositionally biased region" description="Acidic residues" evidence="5">
    <location>
        <begin position="127"/>
        <end position="136"/>
    </location>
</feature>
<keyword evidence="3" id="KW-0735">Signal-anchor</keyword>
<feature type="region of interest" description="Disordered" evidence="5">
    <location>
        <begin position="119"/>
        <end position="155"/>
    </location>
</feature>
<reference evidence="8" key="1">
    <citation type="submission" date="2024-02" db="EMBL/GenBank/DDBJ databases">
        <authorList>
            <consortium name="ELIXIR-Norway"/>
            <consortium name="Elixir Norway"/>
        </authorList>
    </citation>
    <scope>NUCLEOTIDE SEQUENCE</scope>
</reference>
<keyword evidence="6" id="KW-0812">Transmembrane</keyword>
<evidence type="ECO:0000313" key="9">
    <source>
        <dbReference type="Proteomes" id="UP001497512"/>
    </source>
</evidence>
<evidence type="ECO:0000256" key="5">
    <source>
        <dbReference type="SAM" id="MobiDB-lite"/>
    </source>
</evidence>
<name>A0ABP0TFW9_9BRYO</name>
<evidence type="ECO:0000256" key="6">
    <source>
        <dbReference type="SAM" id="Phobius"/>
    </source>
</evidence>
<protein>
    <recommendedName>
        <fullName evidence="7">Exostosin GT47 domain-containing protein</fullName>
    </recommendedName>
</protein>
<dbReference type="Pfam" id="PF03016">
    <property type="entry name" value="Exostosin_GT47"/>
    <property type="match status" value="1"/>
</dbReference>